<organism evidence="12 13">
    <name type="scientific">Candidatus Comchoanobacter bicostacola</name>
    <dbReference type="NCBI Taxonomy" id="2919598"/>
    <lineage>
        <taxon>Bacteria</taxon>
        <taxon>Pseudomonadati</taxon>
        <taxon>Pseudomonadota</taxon>
        <taxon>Gammaproteobacteria</taxon>
        <taxon>Candidatus Comchoanobacterales</taxon>
        <taxon>Candidatus Comchoanobacteraceae</taxon>
        <taxon>Candidatus Comchoanobacter</taxon>
    </lineage>
</organism>
<evidence type="ECO:0000256" key="8">
    <source>
        <dbReference type="ARBA" id="ARBA00022801"/>
    </source>
</evidence>
<evidence type="ECO:0000256" key="5">
    <source>
        <dbReference type="ARBA" id="ARBA00022722"/>
    </source>
</evidence>
<evidence type="ECO:0000256" key="10">
    <source>
        <dbReference type="HAMAP-Rule" id="MF_00042"/>
    </source>
</evidence>
<feature type="binding site" evidence="10">
    <location>
        <position position="13"/>
    </location>
    <ligand>
        <name>Mg(2+)</name>
        <dbReference type="ChEBI" id="CHEBI:18420"/>
        <label>1</label>
    </ligand>
</feature>
<keyword evidence="5 10" id="KW-0540">Nuclease</keyword>
<feature type="binding site" evidence="10">
    <location>
        <position position="73"/>
    </location>
    <ligand>
        <name>Mg(2+)</name>
        <dbReference type="ChEBI" id="CHEBI:18420"/>
        <label>1</label>
    </ligand>
</feature>
<dbReference type="PANTHER" id="PTHR10642:SF26">
    <property type="entry name" value="RIBONUCLEASE H1"/>
    <property type="match status" value="1"/>
</dbReference>
<dbReference type="PROSITE" id="PS50879">
    <property type="entry name" value="RNASE_H_1"/>
    <property type="match status" value="1"/>
</dbReference>
<dbReference type="InterPro" id="IPR002156">
    <property type="entry name" value="RNaseH_domain"/>
</dbReference>
<dbReference type="EMBL" id="CP092900">
    <property type="protein sequence ID" value="UTC24318.1"/>
    <property type="molecule type" value="Genomic_DNA"/>
</dbReference>
<sequence>MVVNKKPVVIYTDGACSHNPGPGGWAALLMYQGKEKMVSGYVADTTNNRMELQAAISGLKSLKGSRVVDLWTDSQYVRRGMIEWLPGWAANGWKNAQKKDIKNKDLWVELWTLAQKHQVKWHWVKGHSGDEYNERVDEAARKAIEDHR</sequence>
<dbReference type="InterPro" id="IPR050092">
    <property type="entry name" value="RNase_H"/>
</dbReference>
<keyword evidence="13" id="KW-1185">Reference proteome</keyword>
<dbReference type="CDD" id="cd09278">
    <property type="entry name" value="RNase_HI_prokaryote_like"/>
    <property type="match status" value="1"/>
</dbReference>
<dbReference type="InterPro" id="IPR022892">
    <property type="entry name" value="RNaseHI"/>
</dbReference>
<dbReference type="Gene3D" id="3.30.420.10">
    <property type="entry name" value="Ribonuclease H-like superfamily/Ribonuclease H"/>
    <property type="match status" value="1"/>
</dbReference>
<keyword evidence="6 10" id="KW-0479">Metal-binding</keyword>
<feature type="binding site" evidence="10">
    <location>
        <position position="51"/>
    </location>
    <ligand>
        <name>Mg(2+)</name>
        <dbReference type="ChEBI" id="CHEBI:18420"/>
        <label>1</label>
    </ligand>
</feature>
<evidence type="ECO:0000256" key="9">
    <source>
        <dbReference type="ARBA" id="ARBA00022842"/>
    </source>
</evidence>
<keyword evidence="10" id="KW-0963">Cytoplasm</keyword>
<dbReference type="NCBIfam" id="NF001236">
    <property type="entry name" value="PRK00203.1"/>
    <property type="match status" value="1"/>
</dbReference>
<dbReference type="Pfam" id="PF00075">
    <property type="entry name" value="RNase_H"/>
    <property type="match status" value="1"/>
</dbReference>
<dbReference type="EC" id="3.1.26.4" evidence="4 10"/>
<comment type="subcellular location">
    <subcellularLocation>
        <location evidence="10">Cytoplasm</location>
    </subcellularLocation>
</comment>
<dbReference type="InterPro" id="IPR036397">
    <property type="entry name" value="RNaseH_sf"/>
</dbReference>
<evidence type="ECO:0000256" key="1">
    <source>
        <dbReference type="ARBA" id="ARBA00000077"/>
    </source>
</evidence>
<protein>
    <recommendedName>
        <fullName evidence="4 10">Ribonuclease H</fullName>
        <shortName evidence="10">RNase H</shortName>
        <ecNumber evidence="4 10">3.1.26.4</ecNumber>
    </recommendedName>
</protein>
<keyword evidence="9 10" id="KW-0460">Magnesium</keyword>
<accession>A0ABY5DI68</accession>
<feature type="binding site" evidence="10">
    <location>
        <position position="13"/>
    </location>
    <ligand>
        <name>Mg(2+)</name>
        <dbReference type="ChEBI" id="CHEBI:18420"/>
        <label>2</label>
    </ligand>
</feature>
<comment type="catalytic activity">
    <reaction evidence="1 10">
        <text>Endonucleolytic cleavage to 5'-phosphomonoester.</text>
        <dbReference type="EC" id="3.1.26.4"/>
    </reaction>
</comment>
<comment type="cofactor">
    <cofactor evidence="10">
        <name>Mg(2+)</name>
        <dbReference type="ChEBI" id="CHEBI:18420"/>
    </cofactor>
    <text evidence="10">Binds 1 Mg(2+) ion per subunit. May bind a second metal ion at a regulatory site, or after substrate binding.</text>
</comment>
<evidence type="ECO:0000313" key="12">
    <source>
        <dbReference type="EMBL" id="UTC24318.1"/>
    </source>
</evidence>
<dbReference type="Proteomes" id="UP001055955">
    <property type="component" value="Chromosome"/>
</dbReference>
<comment type="subunit">
    <text evidence="3 10">Monomer.</text>
</comment>
<dbReference type="PANTHER" id="PTHR10642">
    <property type="entry name" value="RIBONUCLEASE H1"/>
    <property type="match status" value="1"/>
</dbReference>
<keyword evidence="8 10" id="KW-0378">Hydrolase</keyword>
<comment type="similarity">
    <text evidence="2 10">Belongs to the RNase H family.</text>
</comment>
<comment type="function">
    <text evidence="10">Endonuclease that specifically degrades the RNA of RNA-DNA hybrids.</text>
</comment>
<dbReference type="GO" id="GO:0004523">
    <property type="term" value="F:RNA-DNA hybrid ribonuclease activity"/>
    <property type="evidence" value="ECO:0007669"/>
    <property type="project" value="UniProtKB-EC"/>
</dbReference>
<evidence type="ECO:0000313" key="13">
    <source>
        <dbReference type="Proteomes" id="UP001055955"/>
    </source>
</evidence>
<name>A0ABY5DI68_9GAMM</name>
<proteinExistence type="inferred from homology"/>
<dbReference type="InterPro" id="IPR012337">
    <property type="entry name" value="RNaseH-like_sf"/>
</dbReference>
<evidence type="ECO:0000256" key="4">
    <source>
        <dbReference type="ARBA" id="ARBA00012180"/>
    </source>
</evidence>
<reference evidence="12 13" key="1">
    <citation type="journal article" date="2022" name="Nat. Microbiol.">
        <title>The microbiome of a bacterivorous marine choanoflagellate contains a resource-demanding obligate bacterial associate.</title>
        <authorList>
            <person name="Needham D.M."/>
            <person name="Poirier C."/>
            <person name="Bachy C."/>
            <person name="George E.E."/>
            <person name="Wilken S."/>
            <person name="Yung C.C.M."/>
            <person name="Limardo A.J."/>
            <person name="Morando M."/>
            <person name="Sudek L."/>
            <person name="Malmstrom R.R."/>
            <person name="Keeling P.J."/>
            <person name="Santoro A.E."/>
            <person name="Worden A.Z."/>
        </authorList>
    </citation>
    <scope>NUCLEOTIDE SEQUENCE [LARGE SCALE GENOMIC DNA]</scope>
    <source>
        <strain evidence="12 13">Comchoano-1</strain>
    </source>
</reference>
<evidence type="ECO:0000256" key="6">
    <source>
        <dbReference type="ARBA" id="ARBA00022723"/>
    </source>
</evidence>
<evidence type="ECO:0000259" key="11">
    <source>
        <dbReference type="PROSITE" id="PS50879"/>
    </source>
</evidence>
<dbReference type="SUPFAM" id="SSF53098">
    <property type="entry name" value="Ribonuclease H-like"/>
    <property type="match status" value="1"/>
</dbReference>
<feature type="binding site" evidence="10">
    <location>
        <position position="137"/>
    </location>
    <ligand>
        <name>Mg(2+)</name>
        <dbReference type="ChEBI" id="CHEBI:18420"/>
        <label>2</label>
    </ligand>
</feature>
<keyword evidence="7 10" id="KW-0255">Endonuclease</keyword>
<evidence type="ECO:0000256" key="2">
    <source>
        <dbReference type="ARBA" id="ARBA00005300"/>
    </source>
</evidence>
<evidence type="ECO:0000256" key="3">
    <source>
        <dbReference type="ARBA" id="ARBA00011245"/>
    </source>
</evidence>
<evidence type="ECO:0000256" key="7">
    <source>
        <dbReference type="ARBA" id="ARBA00022759"/>
    </source>
</evidence>
<gene>
    <name evidence="10 12" type="primary">rnhA</name>
    <name evidence="12" type="ORF">MMH89_03665</name>
</gene>
<feature type="domain" description="RNase H type-1" evidence="11">
    <location>
        <begin position="4"/>
        <end position="145"/>
    </location>
</feature>
<dbReference type="HAMAP" id="MF_00042">
    <property type="entry name" value="RNase_H"/>
    <property type="match status" value="1"/>
</dbReference>